<dbReference type="STRING" id="1839801.Dform_01191"/>
<reference evidence="5" key="1">
    <citation type="submission" date="2016-11" db="EMBL/GenBank/DDBJ databases">
        <title>Dehalogenimonas formicexedens sp. nov., a chlorinated alkane respiring bacterium isolated from contaminated groundwater.</title>
        <authorList>
            <person name="Key T.A."/>
            <person name="Bowman K.S."/>
            <person name="Lee I."/>
            <person name="Chun J."/>
            <person name="Albuquerque L."/>
            <person name="da Costa M.S."/>
            <person name="Rainey F.A."/>
            <person name="Moe W.M."/>
        </authorList>
    </citation>
    <scope>NUCLEOTIDE SEQUENCE [LARGE SCALE GENOMIC DNA]</scope>
    <source>
        <strain evidence="5">NSZ-14</strain>
    </source>
</reference>
<dbReference type="KEGG" id="dfo:Dform_01191"/>
<accession>A0A1P8F7W8</accession>
<proteinExistence type="inferred from homology"/>
<dbReference type="Gene3D" id="3.90.550.10">
    <property type="entry name" value="Spore Coat Polysaccharide Biosynthesis Protein SpsA, Chain A"/>
    <property type="match status" value="1"/>
</dbReference>
<name>A0A1P8F7W8_9CHLR</name>
<feature type="domain" description="Nucleotidyl transferase" evidence="2">
    <location>
        <begin position="2"/>
        <end position="232"/>
    </location>
</feature>
<dbReference type="Proteomes" id="UP000185934">
    <property type="component" value="Chromosome"/>
</dbReference>
<dbReference type="InterPro" id="IPR056729">
    <property type="entry name" value="GMPPB_C"/>
</dbReference>
<dbReference type="Pfam" id="PF25087">
    <property type="entry name" value="GMPPB_C"/>
    <property type="match status" value="1"/>
</dbReference>
<dbReference type="OrthoDB" id="9803871at2"/>
<gene>
    <name evidence="4" type="ORF">Dform_01191</name>
</gene>
<sequence length="360" mass="39455">MKALILVGGLGTRLRPLTINTPKAMMPVLNKPFMAHVVDHLMGHGVDEVIFTRGHLAGQMERYFGENYRSCKVTFIDEEKPLGTAGGIKNCERFLDSTFFALNGDVFSTIDLSAMLAQHRSNNAVATIALTPVENPSAFGLVETEKDNQIRRFIEKPRAEEITTDLINAGCYILEPEIFGYIEPGKNTSIERETFQFLLTDHRPFYAFVDRNSYWIDMGNCEKYFQFNMDMLNGRCQCPLTPPAGTSIGDGTFVDPSAVFAGNVMVGRGCSIGPGVRIEGPVIIGDRCAVGNNTVLRNSIVWENVEFSPDDVVTGSIIAGRSRLGGQNRISDSTLADGVYTPSDYSLSGSQIWPGTALSN</sequence>
<dbReference type="AlphaFoldDB" id="A0A1P8F7W8"/>
<keyword evidence="4" id="KW-0808">Transferase</keyword>
<evidence type="ECO:0000313" key="4">
    <source>
        <dbReference type="EMBL" id="APV44523.1"/>
    </source>
</evidence>
<keyword evidence="4" id="KW-0548">Nucleotidyltransferase</keyword>
<evidence type="ECO:0000259" key="2">
    <source>
        <dbReference type="Pfam" id="PF00483"/>
    </source>
</evidence>
<feature type="domain" description="Mannose-1-phosphate guanyltransferase C-terminal" evidence="3">
    <location>
        <begin position="261"/>
        <end position="357"/>
    </location>
</feature>
<dbReference type="InterPro" id="IPR029044">
    <property type="entry name" value="Nucleotide-diphossugar_trans"/>
</dbReference>
<evidence type="ECO:0000313" key="5">
    <source>
        <dbReference type="Proteomes" id="UP000185934"/>
    </source>
</evidence>
<protein>
    <submittedName>
        <fullName evidence="4">Mannose-1-phosphate guanylyltransferase</fullName>
        <ecNumber evidence="4">2.7.7.13</ecNumber>
    </submittedName>
</protein>
<dbReference type="CDD" id="cd04181">
    <property type="entry name" value="NTP_transferase"/>
    <property type="match status" value="1"/>
</dbReference>
<keyword evidence="5" id="KW-1185">Reference proteome</keyword>
<organism evidence="4 5">
    <name type="scientific">Dehalogenimonas formicexedens</name>
    <dbReference type="NCBI Taxonomy" id="1839801"/>
    <lineage>
        <taxon>Bacteria</taxon>
        <taxon>Bacillati</taxon>
        <taxon>Chloroflexota</taxon>
        <taxon>Dehalococcoidia</taxon>
        <taxon>Dehalococcoidales</taxon>
        <taxon>Dehalococcoidaceae</taxon>
        <taxon>Dehalogenimonas</taxon>
    </lineage>
</organism>
<dbReference type="EC" id="2.7.7.13" evidence="4"/>
<comment type="similarity">
    <text evidence="1">Belongs to the transferase hexapeptide repeat family.</text>
</comment>
<dbReference type="EMBL" id="CP018258">
    <property type="protein sequence ID" value="APV44523.1"/>
    <property type="molecule type" value="Genomic_DNA"/>
</dbReference>
<evidence type="ECO:0000259" key="3">
    <source>
        <dbReference type="Pfam" id="PF25087"/>
    </source>
</evidence>
<dbReference type="Pfam" id="PF00483">
    <property type="entry name" value="NTP_transferase"/>
    <property type="match status" value="1"/>
</dbReference>
<dbReference type="InterPro" id="IPR050486">
    <property type="entry name" value="Mannose-1P_guanyltransferase"/>
</dbReference>
<dbReference type="InterPro" id="IPR005835">
    <property type="entry name" value="NTP_transferase_dom"/>
</dbReference>
<dbReference type="PANTHER" id="PTHR22572">
    <property type="entry name" value="SUGAR-1-PHOSPHATE GUANYL TRANSFERASE"/>
    <property type="match status" value="1"/>
</dbReference>
<dbReference type="RefSeq" id="WP_076004195.1">
    <property type="nucleotide sequence ID" value="NZ_CP018258.1"/>
</dbReference>
<dbReference type="SUPFAM" id="SSF53448">
    <property type="entry name" value="Nucleotide-diphospho-sugar transferases"/>
    <property type="match status" value="1"/>
</dbReference>
<dbReference type="Gene3D" id="2.160.10.10">
    <property type="entry name" value="Hexapeptide repeat proteins"/>
    <property type="match status" value="1"/>
</dbReference>
<dbReference type="GO" id="GO:0004475">
    <property type="term" value="F:mannose-1-phosphate guanylyltransferase (GTP) activity"/>
    <property type="evidence" value="ECO:0007669"/>
    <property type="project" value="UniProtKB-EC"/>
</dbReference>
<evidence type="ECO:0000256" key="1">
    <source>
        <dbReference type="ARBA" id="ARBA00007274"/>
    </source>
</evidence>